<name>A0A350P929_9ALTE</name>
<protein>
    <submittedName>
        <fullName evidence="1">Uncharacterized protein</fullName>
    </submittedName>
</protein>
<dbReference type="AlphaFoldDB" id="A0A350P929"/>
<evidence type="ECO:0000313" key="1">
    <source>
        <dbReference type="EMBL" id="HAW77796.1"/>
    </source>
</evidence>
<organism evidence="1 2">
    <name type="scientific">Alteromonas australica</name>
    <dbReference type="NCBI Taxonomy" id="589873"/>
    <lineage>
        <taxon>Bacteria</taxon>
        <taxon>Pseudomonadati</taxon>
        <taxon>Pseudomonadota</taxon>
        <taxon>Gammaproteobacteria</taxon>
        <taxon>Alteromonadales</taxon>
        <taxon>Alteromonadaceae</taxon>
        <taxon>Alteromonas/Salinimonas group</taxon>
        <taxon>Alteromonas</taxon>
    </lineage>
</organism>
<reference evidence="1 2" key="1">
    <citation type="journal article" date="2018" name="Nat. Biotechnol.">
        <title>A standardized bacterial taxonomy based on genome phylogeny substantially revises the tree of life.</title>
        <authorList>
            <person name="Parks D.H."/>
            <person name="Chuvochina M."/>
            <person name="Waite D.W."/>
            <person name="Rinke C."/>
            <person name="Skarshewski A."/>
            <person name="Chaumeil P.A."/>
            <person name="Hugenholtz P."/>
        </authorList>
    </citation>
    <scope>NUCLEOTIDE SEQUENCE [LARGE SCALE GENOMIC DNA]</scope>
    <source>
        <strain evidence="1">UBA11978</strain>
    </source>
</reference>
<gene>
    <name evidence="1" type="ORF">DCW74_18935</name>
</gene>
<dbReference type="Proteomes" id="UP000263517">
    <property type="component" value="Unassembled WGS sequence"/>
</dbReference>
<accession>A0A350P929</accession>
<evidence type="ECO:0000313" key="2">
    <source>
        <dbReference type="Proteomes" id="UP000263517"/>
    </source>
</evidence>
<dbReference type="EMBL" id="DNAN01000661">
    <property type="protein sequence ID" value="HAW77796.1"/>
    <property type="molecule type" value="Genomic_DNA"/>
</dbReference>
<comment type="caution">
    <text evidence="1">The sequence shown here is derived from an EMBL/GenBank/DDBJ whole genome shotgun (WGS) entry which is preliminary data.</text>
</comment>
<proteinExistence type="predicted"/>
<sequence>MAGLISATYNQYKNIVTQSGQKIIRKGERGFKDVIKDANKIGSVDIFMDLMKRQPSDRLFTDAEMLAARRTVLALQIEAQKLVNKAKKTGDVADKARAAQAISLEGYASIQLVGAGEALGRGLAVQKIIASPSKARVTAMRQMLSNVNEQNAGPSAIVDANNVDQFVDAYGGEDNLNLFLHFYDQLPVDGSRHNFARRSVMRRGADMLVEIYQSALLSNFLTHSFNFTGNVVHAELLILERFFEGRPKEALAMLGAHGKYFGQALRAGYHALKHERSLSDETTRLDVDMRAVSRQGAGLRNQAEGGGAMESAAANFFDGFGVMMRLAGFRPMIAMDEFSKAMARGMQIEALATRAETDAYRAARQAGDDKATAKSKSEAVYLKTLHSEDTFDEGSEFARMVTFQDDLPGFLGEMSGFMSHPLVKIWAPFYKTPTQVFRRIAERTPLAIAMPTVIRDKIVRGSPAQRREAMSRIMTGTGLAAGIMSLAKGVYGDDICLTGYGPTDPKQRRTWLENHRPYSIGVRNDKGEWEWIGYERYDPISGVLAAAVDTADTLEHADNVEMADDLVLNVGLATMRYVGTALPMTQFIGEMIDIAGSPFAPHDSKVERVRQLLAKQFTNAAIVTGQQIASGGLAPQSLLAQVERYMDPYARSSVPDSRYNYVPGVGMQPELRGVYEALQYARSRTPGLSADLPIGRNRWYEPRFQAEVNYLSDGRARGNIWHTFVPMRVQSLPQAGVINEELERLGLGLRMLSQSMNEPLLKLNGKQYDRYIELYNYPERSEYAKEYFGVDFGGEVPRSSVSRIANMIANNKDYKTRPDMALGGDRNTTPKEKIKMIRGLDAEHKKWAKELMLFEFPDLRAVINQRDSYEKIRGRNPSMILPPSPEEIEAAEAQNERAISPFGIR</sequence>